<organism evidence="16 17">
    <name type="scientific">Thioalkalivibrio nitratireducens (strain DSM 14787 / UNIQEM 213 / ALEN2)</name>
    <dbReference type="NCBI Taxonomy" id="1255043"/>
    <lineage>
        <taxon>Bacteria</taxon>
        <taxon>Pseudomonadati</taxon>
        <taxon>Pseudomonadota</taxon>
        <taxon>Gammaproteobacteria</taxon>
        <taxon>Chromatiales</taxon>
        <taxon>Ectothiorhodospiraceae</taxon>
        <taxon>Thioalkalivibrio</taxon>
    </lineage>
</organism>
<dbReference type="InterPro" id="IPR050324">
    <property type="entry name" value="CDP-alcohol_PTase-I"/>
</dbReference>
<reference evidence="16" key="1">
    <citation type="submission" date="2015-12" db="EMBL/GenBank/DDBJ databases">
        <authorList>
            <person name="Tikhonova T.V."/>
            <person name="Pavlov A.R."/>
            <person name="Beletsky A.V."/>
            <person name="Mardanov A.V."/>
            <person name="Sorokin D.Y."/>
            <person name="Ravin N.V."/>
            <person name="Popov V.O."/>
        </authorList>
    </citation>
    <scope>NUCLEOTIDE SEQUENCE</scope>
    <source>
        <strain evidence="16">DSM 14787</strain>
    </source>
</reference>
<keyword evidence="9 15" id="KW-1133">Transmembrane helix</keyword>
<evidence type="ECO:0000313" key="16">
    <source>
        <dbReference type="EMBL" id="AGA35033.1"/>
    </source>
</evidence>
<dbReference type="STRING" id="1255043.TVNIR_3397"/>
<feature type="transmembrane region" description="Helical" evidence="15">
    <location>
        <begin position="130"/>
        <end position="148"/>
    </location>
</feature>
<dbReference type="PANTHER" id="PTHR14269">
    <property type="entry name" value="CDP-DIACYLGLYCEROL--GLYCEROL-3-PHOSPHATE 3-PHOSPHATIDYLTRANSFERASE-RELATED"/>
    <property type="match status" value="1"/>
</dbReference>
<dbReference type="PANTHER" id="PTHR14269:SF60">
    <property type="entry name" value="CARDIOLIPIN SYNTHASE (CMP-FORMING)"/>
    <property type="match status" value="1"/>
</dbReference>
<evidence type="ECO:0000256" key="10">
    <source>
        <dbReference type="ARBA" id="ARBA00023098"/>
    </source>
</evidence>
<dbReference type="GO" id="GO:0008444">
    <property type="term" value="F:CDP-diacylglycerol-glycerol-3-phosphate 3-phosphatidyltransferase activity"/>
    <property type="evidence" value="ECO:0007669"/>
    <property type="project" value="UniProtKB-EC"/>
</dbReference>
<dbReference type="PIRSF" id="PIRSF000847">
    <property type="entry name" value="Phos_ph_gly_syn"/>
    <property type="match status" value="1"/>
</dbReference>
<dbReference type="EMBL" id="CP003989">
    <property type="protein sequence ID" value="AGA35033.1"/>
    <property type="molecule type" value="Genomic_DNA"/>
</dbReference>
<keyword evidence="11 15" id="KW-0472">Membrane</keyword>
<comment type="catalytic activity">
    <reaction evidence="14">
        <text>a CDP-1,2-diacyl-sn-glycerol + sn-glycerol 3-phosphate = a 1,2-diacyl-sn-glycero-3-phospho-(1'-sn-glycero-3'-phosphate) + CMP + H(+)</text>
        <dbReference type="Rhea" id="RHEA:12593"/>
        <dbReference type="ChEBI" id="CHEBI:15378"/>
        <dbReference type="ChEBI" id="CHEBI:57597"/>
        <dbReference type="ChEBI" id="CHEBI:58332"/>
        <dbReference type="ChEBI" id="CHEBI:60110"/>
        <dbReference type="ChEBI" id="CHEBI:60377"/>
        <dbReference type="EC" id="2.7.8.5"/>
    </reaction>
</comment>
<keyword evidence="7" id="KW-0808">Transferase</keyword>
<dbReference type="InterPro" id="IPR000462">
    <property type="entry name" value="CDP-OH_P_trans"/>
</dbReference>
<evidence type="ECO:0000256" key="13">
    <source>
        <dbReference type="ARBA" id="ARBA00023264"/>
    </source>
</evidence>
<evidence type="ECO:0000256" key="8">
    <source>
        <dbReference type="ARBA" id="ARBA00022692"/>
    </source>
</evidence>
<evidence type="ECO:0000256" key="1">
    <source>
        <dbReference type="ARBA" id="ARBA00004141"/>
    </source>
</evidence>
<evidence type="ECO:0000256" key="4">
    <source>
        <dbReference type="ARBA" id="ARBA00013170"/>
    </source>
</evidence>
<dbReference type="Pfam" id="PF01066">
    <property type="entry name" value="CDP-OH_P_transf"/>
    <property type="match status" value="1"/>
</dbReference>
<comment type="subcellular location">
    <subcellularLocation>
        <location evidence="1">Membrane</location>
        <topology evidence="1">Multi-pass membrane protein</topology>
    </subcellularLocation>
</comment>
<evidence type="ECO:0000256" key="7">
    <source>
        <dbReference type="ARBA" id="ARBA00022679"/>
    </source>
</evidence>
<evidence type="ECO:0000256" key="11">
    <source>
        <dbReference type="ARBA" id="ARBA00023136"/>
    </source>
</evidence>
<dbReference type="InterPro" id="IPR004570">
    <property type="entry name" value="Phosphatidylglycerol_P_synth"/>
</dbReference>
<evidence type="ECO:0000256" key="3">
    <source>
        <dbReference type="ARBA" id="ARBA00010441"/>
    </source>
</evidence>
<evidence type="ECO:0000256" key="9">
    <source>
        <dbReference type="ARBA" id="ARBA00022989"/>
    </source>
</evidence>
<dbReference type="Proteomes" id="UP000010809">
    <property type="component" value="Chromosome"/>
</dbReference>
<protein>
    <recommendedName>
        <fullName evidence="5">CDP-diacylglycerol--glycerol-3-phosphate 3-phosphatidyltransferase</fullName>
        <ecNumber evidence="4">2.7.8.5</ecNumber>
    </recommendedName>
</protein>
<dbReference type="InterPro" id="IPR043130">
    <property type="entry name" value="CDP-OH_PTrfase_TM_dom"/>
</dbReference>
<evidence type="ECO:0000256" key="15">
    <source>
        <dbReference type="SAM" id="Phobius"/>
    </source>
</evidence>
<dbReference type="PATRIC" id="fig|1255043.3.peg.3427"/>
<proteinExistence type="inferred from homology"/>
<dbReference type="RefSeq" id="WP_015260132.1">
    <property type="nucleotide sequence ID" value="NC_019902.2"/>
</dbReference>
<sequence length="193" mass="21457">MRLRLRHLPNAVTVSRIVLTVPIVWFMYRGDYWPALVLLAIAGLTDALDGYLVRRYGWSTALGAWLDPAADKILMLGVYLAVTLSGLLPLWLLFLVVGRDLWLTAGSLAYRHWVGPLQIEPLMISKVNTFFQILLVLGAILKVGILNLDPVWVHLLVVIVSLTTVFSGLAYTVVWGRRAWVHFFPPAGAGRGA</sequence>
<feature type="transmembrane region" description="Helical" evidence="15">
    <location>
        <begin position="73"/>
        <end position="97"/>
    </location>
</feature>
<dbReference type="Gene3D" id="1.20.120.1760">
    <property type="match status" value="1"/>
</dbReference>
<dbReference type="AlphaFoldDB" id="L0E154"/>
<name>L0E154_THIND</name>
<dbReference type="GO" id="GO:0043337">
    <property type="term" value="F:cardiolipin synthase (CMP-forming)"/>
    <property type="evidence" value="ECO:0007669"/>
    <property type="project" value="TreeGrafter"/>
</dbReference>
<feature type="transmembrane region" description="Helical" evidence="15">
    <location>
        <begin position="155"/>
        <end position="176"/>
    </location>
</feature>
<comment type="similarity">
    <text evidence="3">Belongs to the CDP-alcohol phosphatidyltransferase class-I family.</text>
</comment>
<keyword evidence="12" id="KW-0594">Phospholipid biosynthesis</keyword>
<gene>
    <name evidence="16" type="primary">pgsA [C]</name>
    <name evidence="16" type="ordered locus">TVNIR_3397</name>
</gene>
<comment type="pathway">
    <text evidence="2">Phospholipid metabolism; phosphatidylglycerol biosynthesis; phosphatidylglycerol from CDP-diacylglycerol: step 1/2.</text>
</comment>
<keyword evidence="6" id="KW-0444">Lipid biosynthesis</keyword>
<keyword evidence="13" id="KW-1208">Phospholipid metabolism</keyword>
<keyword evidence="17" id="KW-1185">Reference proteome</keyword>
<feature type="transmembrane region" description="Helical" evidence="15">
    <location>
        <begin position="7"/>
        <end position="26"/>
    </location>
</feature>
<dbReference type="GO" id="GO:0016020">
    <property type="term" value="C:membrane"/>
    <property type="evidence" value="ECO:0007669"/>
    <property type="project" value="UniProtKB-SubCell"/>
</dbReference>
<dbReference type="HOGENOM" id="CLU_051314_6_2_6"/>
<dbReference type="EC" id="2.7.8.5" evidence="4"/>
<evidence type="ECO:0000256" key="5">
    <source>
        <dbReference type="ARBA" id="ARBA00014944"/>
    </source>
</evidence>
<evidence type="ECO:0000256" key="6">
    <source>
        <dbReference type="ARBA" id="ARBA00022516"/>
    </source>
</evidence>
<evidence type="ECO:0000256" key="12">
    <source>
        <dbReference type="ARBA" id="ARBA00023209"/>
    </source>
</evidence>
<evidence type="ECO:0000256" key="2">
    <source>
        <dbReference type="ARBA" id="ARBA00005042"/>
    </source>
</evidence>
<dbReference type="GO" id="GO:0032049">
    <property type="term" value="P:cardiolipin biosynthetic process"/>
    <property type="evidence" value="ECO:0007669"/>
    <property type="project" value="TreeGrafter"/>
</dbReference>
<evidence type="ECO:0000313" key="17">
    <source>
        <dbReference type="Proteomes" id="UP000010809"/>
    </source>
</evidence>
<dbReference type="KEGG" id="tni:TVNIR_3397"/>
<dbReference type="OrthoDB" id="9796672at2"/>
<accession>L0E154</accession>
<feature type="transmembrane region" description="Helical" evidence="15">
    <location>
        <begin position="32"/>
        <end position="52"/>
    </location>
</feature>
<keyword evidence="8 15" id="KW-0812">Transmembrane</keyword>
<keyword evidence="10" id="KW-0443">Lipid metabolism</keyword>
<evidence type="ECO:0000256" key="14">
    <source>
        <dbReference type="ARBA" id="ARBA00048586"/>
    </source>
</evidence>
<dbReference type="eggNOG" id="COG0558">
    <property type="taxonomic scope" value="Bacteria"/>
</dbReference>